<dbReference type="PANTHER" id="PTHR12304">
    <property type="entry name" value="INOSINE-URIDINE PREFERRING NUCLEOSIDE HYDROLASE"/>
    <property type="match status" value="1"/>
</dbReference>
<dbReference type="PANTHER" id="PTHR12304:SF4">
    <property type="entry name" value="URIDINE NUCLEOSIDASE"/>
    <property type="match status" value="1"/>
</dbReference>
<comment type="caution">
    <text evidence="4">The sequence shown here is derived from an EMBL/GenBank/DDBJ whole genome shotgun (WGS) entry which is preliminary data.</text>
</comment>
<evidence type="ECO:0000259" key="3">
    <source>
        <dbReference type="Pfam" id="PF01156"/>
    </source>
</evidence>
<proteinExistence type="predicted"/>
<dbReference type="InterPro" id="IPR036452">
    <property type="entry name" value="Ribo_hydro-like"/>
</dbReference>
<feature type="domain" description="Inosine/uridine-preferring nucleoside hydrolase" evidence="3">
    <location>
        <begin position="19"/>
        <end position="253"/>
    </location>
</feature>
<organism evidence="4 5">
    <name type="scientific">Candidatus Flavonifractor intestinipullorum</name>
    <dbReference type="NCBI Taxonomy" id="2838587"/>
    <lineage>
        <taxon>Bacteria</taxon>
        <taxon>Bacillati</taxon>
        <taxon>Bacillota</taxon>
        <taxon>Clostridia</taxon>
        <taxon>Eubacteriales</taxon>
        <taxon>Oscillospiraceae</taxon>
        <taxon>Flavonifractor</taxon>
    </lineage>
</organism>
<gene>
    <name evidence="4" type="ORF">H9714_08595</name>
</gene>
<dbReference type="InterPro" id="IPR001910">
    <property type="entry name" value="Inosine/uridine_hydrolase_dom"/>
</dbReference>
<accession>A0A9D2MCU5</accession>
<evidence type="ECO:0000313" key="5">
    <source>
        <dbReference type="Proteomes" id="UP000824208"/>
    </source>
</evidence>
<dbReference type="EMBL" id="DWYC01000075">
    <property type="protein sequence ID" value="HJB57594.1"/>
    <property type="molecule type" value="Genomic_DNA"/>
</dbReference>
<protein>
    <submittedName>
        <fullName evidence="4">Nucleoside hydrolase</fullName>
    </submittedName>
</protein>
<evidence type="ECO:0000256" key="1">
    <source>
        <dbReference type="ARBA" id="ARBA00022801"/>
    </source>
</evidence>
<dbReference type="AlphaFoldDB" id="A0A9D2MCU5"/>
<dbReference type="InterPro" id="IPR023186">
    <property type="entry name" value="IUNH"/>
</dbReference>
<evidence type="ECO:0000256" key="2">
    <source>
        <dbReference type="ARBA" id="ARBA00023295"/>
    </source>
</evidence>
<evidence type="ECO:0000313" key="4">
    <source>
        <dbReference type="EMBL" id="HJB57594.1"/>
    </source>
</evidence>
<dbReference type="Proteomes" id="UP000824208">
    <property type="component" value="Unassembled WGS sequence"/>
</dbReference>
<sequence>MNEIIVDFDSTVGLESRPMDDALALLYLLGRPEEARVVGVTCTFGNDTAGQVYRSTQDFLAQVRPELPFFPGSEAGEDPRSPAARFLAQAVRERPGERSILAIGSLTNLYGASLLDPAFFENVKELVFMGGITAPLLYHGQPLDELNFSVNPTAAAHVLRGGRKISILTGNNTLEPSYLPMDEFCAQLESAETPSARYIRQLCLYRFADKARRYGEAGSYCWDAVAAVYLLHPELFTGRLTPCRITEEHLKQGFLAPEPDGAGSGLVTLNLPQVTDAAAYRAEMYRGWRDFRLPGEEDRHG</sequence>
<dbReference type="GO" id="GO:0008477">
    <property type="term" value="F:purine nucleosidase activity"/>
    <property type="evidence" value="ECO:0007669"/>
    <property type="project" value="TreeGrafter"/>
</dbReference>
<keyword evidence="2" id="KW-0326">Glycosidase</keyword>
<reference evidence="4" key="2">
    <citation type="submission" date="2021-04" db="EMBL/GenBank/DDBJ databases">
        <authorList>
            <person name="Gilroy R."/>
        </authorList>
    </citation>
    <scope>NUCLEOTIDE SEQUENCE</scope>
    <source>
        <strain evidence="4">CHK189-11263</strain>
    </source>
</reference>
<dbReference type="GO" id="GO:0005829">
    <property type="term" value="C:cytosol"/>
    <property type="evidence" value="ECO:0007669"/>
    <property type="project" value="TreeGrafter"/>
</dbReference>
<dbReference type="SUPFAM" id="SSF53590">
    <property type="entry name" value="Nucleoside hydrolase"/>
    <property type="match status" value="1"/>
</dbReference>
<keyword evidence="1 4" id="KW-0378">Hydrolase</keyword>
<dbReference type="Gene3D" id="3.90.245.10">
    <property type="entry name" value="Ribonucleoside hydrolase-like"/>
    <property type="match status" value="1"/>
</dbReference>
<name>A0A9D2MCU5_9FIRM</name>
<reference evidence="4" key="1">
    <citation type="journal article" date="2021" name="PeerJ">
        <title>Extensive microbial diversity within the chicken gut microbiome revealed by metagenomics and culture.</title>
        <authorList>
            <person name="Gilroy R."/>
            <person name="Ravi A."/>
            <person name="Getino M."/>
            <person name="Pursley I."/>
            <person name="Horton D.L."/>
            <person name="Alikhan N.F."/>
            <person name="Baker D."/>
            <person name="Gharbi K."/>
            <person name="Hall N."/>
            <person name="Watson M."/>
            <person name="Adriaenssens E.M."/>
            <person name="Foster-Nyarko E."/>
            <person name="Jarju S."/>
            <person name="Secka A."/>
            <person name="Antonio M."/>
            <person name="Oren A."/>
            <person name="Chaudhuri R.R."/>
            <person name="La Ragione R."/>
            <person name="Hildebrand F."/>
            <person name="Pallen M.J."/>
        </authorList>
    </citation>
    <scope>NUCLEOTIDE SEQUENCE</scope>
    <source>
        <strain evidence="4">CHK189-11263</strain>
    </source>
</reference>
<dbReference type="Pfam" id="PF01156">
    <property type="entry name" value="IU_nuc_hydro"/>
    <property type="match status" value="1"/>
</dbReference>
<dbReference type="GO" id="GO:0006152">
    <property type="term" value="P:purine nucleoside catabolic process"/>
    <property type="evidence" value="ECO:0007669"/>
    <property type="project" value="TreeGrafter"/>
</dbReference>